<organism evidence="7 8">
    <name type="scientific">Comamonas faecalis</name>
    <dbReference type="NCBI Taxonomy" id="1387849"/>
    <lineage>
        <taxon>Bacteria</taxon>
        <taxon>Pseudomonadati</taxon>
        <taxon>Pseudomonadota</taxon>
        <taxon>Betaproteobacteria</taxon>
        <taxon>Burkholderiales</taxon>
        <taxon>Comamonadaceae</taxon>
        <taxon>Comamonas</taxon>
    </lineage>
</organism>
<dbReference type="Gene3D" id="1.20.1330.10">
    <property type="entry name" value="f41 fragment of flagellin, N-terminal domain"/>
    <property type="match status" value="2"/>
</dbReference>
<evidence type="ECO:0000313" key="7">
    <source>
        <dbReference type="EMBL" id="GAA3987020.1"/>
    </source>
</evidence>
<gene>
    <name evidence="7" type="primary">flgL</name>
    <name evidence="7" type="ORF">GCM10022279_07530</name>
</gene>
<proteinExistence type="inferred from homology"/>
<dbReference type="EMBL" id="BAABBP010000004">
    <property type="protein sequence ID" value="GAA3987020.1"/>
    <property type="molecule type" value="Genomic_DNA"/>
</dbReference>
<dbReference type="InterPro" id="IPR001029">
    <property type="entry name" value="Flagellin_N"/>
</dbReference>
<dbReference type="Proteomes" id="UP001501627">
    <property type="component" value="Unassembled WGS sequence"/>
</dbReference>
<evidence type="ECO:0000256" key="1">
    <source>
        <dbReference type="ARBA" id="ARBA00004365"/>
    </source>
</evidence>
<dbReference type="InterPro" id="IPR001492">
    <property type="entry name" value="Flagellin"/>
</dbReference>
<reference evidence="8" key="1">
    <citation type="journal article" date="2019" name="Int. J. Syst. Evol. Microbiol.">
        <title>The Global Catalogue of Microorganisms (GCM) 10K type strain sequencing project: providing services to taxonomists for standard genome sequencing and annotation.</title>
        <authorList>
            <consortium name="The Broad Institute Genomics Platform"/>
            <consortium name="The Broad Institute Genome Sequencing Center for Infectious Disease"/>
            <person name="Wu L."/>
            <person name="Ma J."/>
        </authorList>
    </citation>
    <scope>NUCLEOTIDE SEQUENCE [LARGE SCALE GENOMIC DNA]</scope>
    <source>
        <strain evidence="8">JCM 17561</strain>
    </source>
</reference>
<evidence type="ECO:0000259" key="6">
    <source>
        <dbReference type="Pfam" id="PF00669"/>
    </source>
</evidence>
<keyword evidence="4" id="KW-0975">Bacterial flagellum</keyword>
<dbReference type="Pfam" id="PF00669">
    <property type="entry name" value="Flagellin_N"/>
    <property type="match status" value="1"/>
</dbReference>
<comment type="caution">
    <text evidence="7">The sequence shown here is derived from an EMBL/GenBank/DDBJ whole genome shotgun (WGS) entry which is preliminary data.</text>
</comment>
<dbReference type="PANTHER" id="PTHR42792">
    <property type="entry name" value="FLAGELLIN"/>
    <property type="match status" value="1"/>
</dbReference>
<keyword evidence="5" id="KW-0175">Coiled coil</keyword>
<sequence>MTNFYRVSTANMYDSTLRNLAARQKQLVDLQENLTSGKRVVRPSDDPVAAAQAERALTRISRIQTEQRQLEVQRDSIALGESALGDAIGVIQEMRQLVVAAGNGSLKAEDRKTYANQLQSLREQFTEVINRKDTNGAPLLGALGSALQAFAGPLLAGGADYQFDGLPGQGASQGNTITTTLDGHAALMFDPRRDGVYAATLGNAAATPLAGRHLSTGTIDVANKSQIALDANGNAFGYSVSFGTPTVHADGSYDIDYQVTRSDGTPMGGTQTVTGLKPDELSNIAVSFTDPDPGGAVFSLNIEAKPGKNADGSTAPSPADGDTVQIAASPSLMSTLDAAIAGIAGAADSAAANQVVGQALANIDKGLERLHNMRGFAGELLNRADRVGDDQGKRAIQLEADRSRAEDLDMVQGISDFQNANVGYQAALQSYAQVQRLSLFNFIN</sequence>
<name>A0ABP7QRR9_9BURK</name>
<evidence type="ECO:0000256" key="4">
    <source>
        <dbReference type="ARBA" id="ARBA00023143"/>
    </source>
</evidence>
<accession>A0ABP7QRR9</accession>
<dbReference type="SUPFAM" id="SSF64518">
    <property type="entry name" value="Phase 1 flagellin"/>
    <property type="match status" value="1"/>
</dbReference>
<comment type="subcellular location">
    <subcellularLocation>
        <location evidence="1">Bacterial flagellum</location>
    </subcellularLocation>
    <subcellularLocation>
        <location evidence="2">Secreted</location>
    </subcellularLocation>
</comment>
<keyword evidence="8" id="KW-1185">Reference proteome</keyword>
<comment type="similarity">
    <text evidence="3">Belongs to the bacterial flagellin family.</text>
</comment>
<dbReference type="PANTHER" id="PTHR42792:SF1">
    <property type="entry name" value="FLAGELLAR HOOK-ASSOCIATED PROTEIN 3"/>
    <property type="match status" value="1"/>
</dbReference>
<keyword evidence="7" id="KW-0969">Cilium</keyword>
<keyword evidence="7" id="KW-0966">Cell projection</keyword>
<protein>
    <submittedName>
        <fullName evidence="7">Flagellar hook-associated protein FlgL</fullName>
    </submittedName>
</protein>
<dbReference type="RefSeq" id="WP_103044262.1">
    <property type="nucleotide sequence ID" value="NZ_BAABBP010000004.1"/>
</dbReference>
<feature type="domain" description="Flagellin N-terminal" evidence="6">
    <location>
        <begin position="7"/>
        <end position="140"/>
    </location>
</feature>
<feature type="coiled-coil region" evidence="5">
    <location>
        <begin position="13"/>
        <end position="73"/>
    </location>
</feature>
<evidence type="ECO:0000313" key="8">
    <source>
        <dbReference type="Proteomes" id="UP001501627"/>
    </source>
</evidence>
<keyword evidence="7" id="KW-0282">Flagellum</keyword>
<evidence type="ECO:0000256" key="2">
    <source>
        <dbReference type="ARBA" id="ARBA00004613"/>
    </source>
</evidence>
<evidence type="ECO:0000256" key="5">
    <source>
        <dbReference type="SAM" id="Coils"/>
    </source>
</evidence>
<evidence type="ECO:0000256" key="3">
    <source>
        <dbReference type="ARBA" id="ARBA00005709"/>
    </source>
</evidence>